<sequence length="159" mass="17673">MTINVKIFLAAGLFLTACQHPGNTSKTPEADSPVHKTVRGEVPYKVLEHYFLKNTATGQAVPAKITSKEVFEKLFGAAATMKGRPTPVHFEQEYVVAVVKQETDTATLLIPVSLQRSSSGDMTFSYINRRSDRQSFSIRPILLIAVDRTEQGNIRLKEH</sequence>
<protein>
    <submittedName>
        <fullName evidence="1">Uncharacterized protein</fullName>
    </submittedName>
</protein>
<name>A0A1G6ICA9_NIADE</name>
<evidence type="ECO:0000313" key="1">
    <source>
        <dbReference type="EMBL" id="SDC04169.1"/>
    </source>
</evidence>
<reference evidence="2" key="1">
    <citation type="submission" date="2016-10" db="EMBL/GenBank/DDBJ databases">
        <authorList>
            <person name="Varghese N."/>
            <person name="Submissions S."/>
        </authorList>
    </citation>
    <scope>NUCLEOTIDE SEQUENCE [LARGE SCALE GENOMIC DNA]</scope>
    <source>
        <strain evidence="2">DSM 25811 / CCM 8410 / LMG 26954 / E90</strain>
    </source>
</reference>
<proteinExistence type="predicted"/>
<dbReference type="Proteomes" id="UP000198757">
    <property type="component" value="Unassembled WGS sequence"/>
</dbReference>
<dbReference type="EMBL" id="FMZO01000001">
    <property type="protein sequence ID" value="SDC04169.1"/>
    <property type="molecule type" value="Genomic_DNA"/>
</dbReference>
<gene>
    <name evidence="1" type="ORF">SAMN04487894_101174</name>
</gene>
<organism evidence="1 2">
    <name type="scientific">Niabella drilacis (strain DSM 25811 / CCM 8410 / CCUG 62505 / LMG 26954 / E90)</name>
    <dbReference type="NCBI Taxonomy" id="1285928"/>
    <lineage>
        <taxon>Bacteria</taxon>
        <taxon>Pseudomonadati</taxon>
        <taxon>Bacteroidota</taxon>
        <taxon>Chitinophagia</taxon>
        <taxon>Chitinophagales</taxon>
        <taxon>Chitinophagaceae</taxon>
        <taxon>Niabella</taxon>
    </lineage>
</organism>
<dbReference type="RefSeq" id="WP_090388145.1">
    <property type="nucleotide sequence ID" value="NZ_FMZO01000001.1"/>
</dbReference>
<keyword evidence="2" id="KW-1185">Reference proteome</keyword>
<accession>A0A1G6ICA9</accession>
<dbReference type="OrthoDB" id="8613168at2"/>
<evidence type="ECO:0000313" key="2">
    <source>
        <dbReference type="Proteomes" id="UP000198757"/>
    </source>
</evidence>
<dbReference type="PROSITE" id="PS51257">
    <property type="entry name" value="PROKAR_LIPOPROTEIN"/>
    <property type="match status" value="1"/>
</dbReference>
<dbReference type="AlphaFoldDB" id="A0A1G6ICA9"/>